<keyword evidence="5" id="KW-0560">Oxidoreductase</keyword>
<dbReference type="Gene3D" id="2.40.30.10">
    <property type="entry name" value="Translation factors"/>
    <property type="match status" value="1"/>
</dbReference>
<dbReference type="PROSITE" id="PS51384">
    <property type="entry name" value="FAD_FR"/>
    <property type="match status" value="1"/>
</dbReference>
<dbReference type="Gene3D" id="3.40.50.80">
    <property type="entry name" value="Nucleotide-binding domain of ferredoxin-NADP reductase (FNR) module"/>
    <property type="match status" value="1"/>
</dbReference>
<reference evidence="10 11" key="1">
    <citation type="submission" date="2015-08" db="EMBL/GenBank/DDBJ databases">
        <title>Next Generation Sequencing and Analysis of the Genome of Puccinia sorghi L Schw, the Causal Agent of Maize Common Rust.</title>
        <authorList>
            <person name="Rochi L."/>
            <person name="Burguener G."/>
            <person name="Darino M."/>
            <person name="Turjanski A."/>
            <person name="Kreff E."/>
            <person name="Dieguez M.J."/>
            <person name="Sacco F."/>
        </authorList>
    </citation>
    <scope>NUCLEOTIDE SEQUENCE [LARGE SCALE GENOMIC DNA]</scope>
    <source>
        <strain evidence="10 11">RO10H11247</strain>
    </source>
</reference>
<dbReference type="InterPro" id="IPR050369">
    <property type="entry name" value="RBOH/FRE"/>
</dbReference>
<evidence type="ECO:0000256" key="5">
    <source>
        <dbReference type="ARBA" id="ARBA00023002"/>
    </source>
</evidence>
<dbReference type="InterPro" id="IPR013130">
    <property type="entry name" value="Fe3_Rdtase_TM_dom"/>
</dbReference>
<keyword evidence="3" id="KW-0249">Electron transport</keyword>
<dbReference type="VEuPathDB" id="FungiDB:VP01_1664g6"/>
<evidence type="ECO:0000256" key="3">
    <source>
        <dbReference type="ARBA" id="ARBA00022982"/>
    </source>
</evidence>
<dbReference type="Pfam" id="PF08030">
    <property type="entry name" value="NAD_binding_6"/>
    <property type="match status" value="1"/>
</dbReference>
<comment type="caution">
    <text evidence="10">The sequence shown here is derived from an EMBL/GenBank/DDBJ whole genome shotgun (WGS) entry which is preliminary data.</text>
</comment>
<dbReference type="Pfam" id="PF08022">
    <property type="entry name" value="FAD_binding_8"/>
    <property type="match status" value="1"/>
</dbReference>
<dbReference type="OrthoDB" id="167398at2759"/>
<evidence type="ECO:0000313" key="11">
    <source>
        <dbReference type="Proteomes" id="UP000037035"/>
    </source>
</evidence>
<dbReference type="GO" id="GO:0043020">
    <property type="term" value="C:NADPH oxidase complex"/>
    <property type="evidence" value="ECO:0007669"/>
    <property type="project" value="TreeGrafter"/>
</dbReference>
<dbReference type="PANTHER" id="PTHR11972:SF39">
    <property type="entry name" value="FAD-BINDING FR-TYPE DOMAIN-CONTAINING PROTEIN"/>
    <property type="match status" value="1"/>
</dbReference>
<dbReference type="InterPro" id="IPR017938">
    <property type="entry name" value="Riboflavin_synthase-like_b-brl"/>
</dbReference>
<dbReference type="AlphaFoldDB" id="A0A0L6VGS9"/>
<sequence length="712" mass="81061">MLQARQEAVPWQLGTGLSEHASRVTSTHQQASRQTLVRIHYEWTEPLKGHAASRFLTWRASDAGRRRHCAPSELCDKRVAVRPEMMINANGAGIELQLADGLEGFPEGDQSNQNMLSRRTVFYILWGALHTIVFIYGWWKQESDPRLAALNKLRYSVWVSRGAGLCLCFDGFALFLPGKNSIDKSSCLSFPFDCVVCRNVMHLLRPRIGWIVSVDRFVLATGTNPFPTKISADLFSIPFLTESNIWFHRQVAYTTLFFTAIHTTAHYVNMFHVESTQVRPEKAVYIMYSETGPLTGHIMLFIMVLMYTTASLKIRTQCFEAFWYTHHLAFFWAVSLRHSAQLLGLYTHAAGCFVRGALPNEKTQCLGYHSVYVTVWSGLAYFCDRVYREIRGRAHSEISAVLIHPSGTVEIRMQKAGFKYVPGQWVFFQMPEISRFQWHPFTISSAPDDPYISIHVRQVGDFTRAVGTRLGATPQLMATLSQPSEFTADDCGEFYDITTIKSRDLPVVRIDGPYGSPAQDVFQCEVAILIGAGIGVTPFSSILKNIYYMQAQGKLGLLKKVQFIWINKALASFSWFKTLLKNLEEIQHDYSFLRMDMYLTGSMDEDTISNVVLNTGAHKFDSLTGLKSQTHFGRPHWKKDVFDPIKRAIQSENWYEREISGTTKVGCFYCGPRPLAKILEKQCLEATTDKVQFDFHKERCELNLSPTVKRDH</sequence>
<dbReference type="InterPro" id="IPR000778">
    <property type="entry name" value="Cyt_b245_heavy_chain"/>
</dbReference>
<proteinExistence type="predicted"/>
<dbReference type="InterPro" id="IPR017927">
    <property type="entry name" value="FAD-bd_FR_type"/>
</dbReference>
<keyword evidence="2 8" id="KW-0812">Transmembrane</keyword>
<dbReference type="SUPFAM" id="SSF52343">
    <property type="entry name" value="Ferredoxin reductase-like, C-terminal NADP-linked domain"/>
    <property type="match status" value="1"/>
</dbReference>
<dbReference type="InterPro" id="IPR013121">
    <property type="entry name" value="Fe_red_NAD-bd_6"/>
</dbReference>
<evidence type="ECO:0000256" key="7">
    <source>
        <dbReference type="ARBA" id="ARBA00023136"/>
    </source>
</evidence>
<evidence type="ECO:0000256" key="6">
    <source>
        <dbReference type="ARBA" id="ARBA00023065"/>
    </source>
</evidence>
<evidence type="ECO:0000256" key="4">
    <source>
        <dbReference type="ARBA" id="ARBA00022989"/>
    </source>
</evidence>
<dbReference type="GO" id="GO:0042554">
    <property type="term" value="P:superoxide anion generation"/>
    <property type="evidence" value="ECO:0007669"/>
    <property type="project" value="TreeGrafter"/>
</dbReference>
<evidence type="ECO:0000256" key="1">
    <source>
        <dbReference type="ARBA" id="ARBA00004141"/>
    </source>
</evidence>
<dbReference type="GO" id="GO:0016175">
    <property type="term" value="F:superoxide-generating NAD(P)H oxidase activity"/>
    <property type="evidence" value="ECO:0007669"/>
    <property type="project" value="TreeGrafter"/>
</dbReference>
<comment type="subcellular location">
    <subcellularLocation>
        <location evidence="1">Membrane</location>
        <topology evidence="1">Multi-pass membrane protein</topology>
    </subcellularLocation>
</comment>
<dbReference type="InterPro" id="IPR013112">
    <property type="entry name" value="FAD-bd_8"/>
</dbReference>
<keyword evidence="7 8" id="KW-0472">Membrane</keyword>
<organism evidence="10 11">
    <name type="scientific">Puccinia sorghi</name>
    <dbReference type="NCBI Taxonomy" id="27349"/>
    <lineage>
        <taxon>Eukaryota</taxon>
        <taxon>Fungi</taxon>
        <taxon>Dikarya</taxon>
        <taxon>Basidiomycota</taxon>
        <taxon>Pucciniomycotina</taxon>
        <taxon>Pucciniomycetes</taxon>
        <taxon>Pucciniales</taxon>
        <taxon>Pucciniaceae</taxon>
        <taxon>Puccinia</taxon>
    </lineage>
</organism>
<dbReference type="Proteomes" id="UP000037035">
    <property type="component" value="Unassembled WGS sequence"/>
</dbReference>
<keyword evidence="6" id="KW-0813">Transport</keyword>
<dbReference type="GO" id="GO:0006952">
    <property type="term" value="P:defense response"/>
    <property type="evidence" value="ECO:0007669"/>
    <property type="project" value="TreeGrafter"/>
</dbReference>
<evidence type="ECO:0000313" key="10">
    <source>
        <dbReference type="EMBL" id="KNZ59772.1"/>
    </source>
</evidence>
<dbReference type="PRINTS" id="PR00466">
    <property type="entry name" value="GP91PHOX"/>
</dbReference>
<keyword evidence="6" id="KW-0406">Ion transport</keyword>
<dbReference type="EMBL" id="LAVV01006464">
    <property type="protein sequence ID" value="KNZ59772.1"/>
    <property type="molecule type" value="Genomic_DNA"/>
</dbReference>
<dbReference type="InterPro" id="IPR039261">
    <property type="entry name" value="FNR_nucleotide-bd"/>
</dbReference>
<dbReference type="STRING" id="27349.A0A0L6VGS9"/>
<dbReference type="SUPFAM" id="SSF63380">
    <property type="entry name" value="Riboflavin synthase domain-like"/>
    <property type="match status" value="1"/>
</dbReference>
<evidence type="ECO:0000256" key="2">
    <source>
        <dbReference type="ARBA" id="ARBA00022692"/>
    </source>
</evidence>
<accession>A0A0L6VGS9</accession>
<gene>
    <name evidence="10" type="ORF">VP01_1664g6</name>
</gene>
<dbReference type="CDD" id="cd06186">
    <property type="entry name" value="NOX_Duox_like_FAD_NADP"/>
    <property type="match status" value="1"/>
</dbReference>
<evidence type="ECO:0000256" key="8">
    <source>
        <dbReference type="SAM" id="Phobius"/>
    </source>
</evidence>
<feature type="transmembrane region" description="Helical" evidence="8">
    <location>
        <begin position="120"/>
        <end position="138"/>
    </location>
</feature>
<dbReference type="GO" id="GO:0006811">
    <property type="term" value="P:monoatomic ion transport"/>
    <property type="evidence" value="ECO:0007669"/>
    <property type="project" value="UniProtKB-KW"/>
</dbReference>
<name>A0A0L6VGS9_9BASI</name>
<feature type="domain" description="FAD-binding FR-type" evidence="9">
    <location>
        <begin position="385"/>
        <end position="520"/>
    </location>
</feature>
<keyword evidence="11" id="KW-1185">Reference proteome</keyword>
<dbReference type="FunFam" id="2.40.30.10:FF:000091">
    <property type="entry name" value="NADPH oxidase (NoxA), putative"/>
    <property type="match status" value="1"/>
</dbReference>
<keyword evidence="4 8" id="KW-1133">Transmembrane helix</keyword>
<dbReference type="Pfam" id="PF01794">
    <property type="entry name" value="Ferric_reduct"/>
    <property type="match status" value="1"/>
</dbReference>
<dbReference type="PANTHER" id="PTHR11972">
    <property type="entry name" value="NADPH OXIDASE"/>
    <property type="match status" value="1"/>
</dbReference>
<evidence type="ECO:0000259" key="9">
    <source>
        <dbReference type="PROSITE" id="PS51384"/>
    </source>
</evidence>
<protein>
    <submittedName>
        <fullName evidence="10">NADPH oxidase</fullName>
    </submittedName>
</protein>